<protein>
    <submittedName>
        <fullName evidence="3">Uncharacterized protein</fullName>
    </submittedName>
</protein>
<dbReference type="RefSeq" id="WP_072934518.1">
    <property type="nucleotide sequence ID" value="NZ_FQUG01000002.1"/>
</dbReference>
<dbReference type="STRING" id="1123243.SAMN02745190_00423"/>
<reference evidence="3 4" key="1">
    <citation type="submission" date="2016-11" db="EMBL/GenBank/DDBJ databases">
        <authorList>
            <person name="Jaros S."/>
            <person name="Januszkiewicz K."/>
            <person name="Wedrychowicz H."/>
        </authorList>
    </citation>
    <scope>NUCLEOTIDE SEQUENCE [LARGE SCALE GENOMIC DNA]</scope>
    <source>
        <strain evidence="3 4">DSM 10502</strain>
    </source>
</reference>
<evidence type="ECO:0000313" key="3">
    <source>
        <dbReference type="EMBL" id="SHE41622.1"/>
    </source>
</evidence>
<proteinExistence type="predicted"/>
<sequence length="179" mass="20945">MDYIYYVFMIEEIFFEAVGWIFSHLPMIAALIFMIFMNYTQKNKTRKKFPPIKKPQPKAQPAPSDPRDIGFEIPELKRAPEAKPQDGVYREQQSADSLAIEAEELADEQNRYMKYLKEKTEQEKIMREEEEKTYRAQAKLSAEARKPLELPPVTPQALATGIIYEEILGKPKALRKRKF</sequence>
<evidence type="ECO:0000256" key="1">
    <source>
        <dbReference type="SAM" id="MobiDB-lite"/>
    </source>
</evidence>
<keyword evidence="2" id="KW-0472">Membrane</keyword>
<evidence type="ECO:0000313" key="4">
    <source>
        <dbReference type="Proteomes" id="UP000184404"/>
    </source>
</evidence>
<feature type="transmembrane region" description="Helical" evidence="2">
    <location>
        <begin position="20"/>
        <end position="39"/>
    </location>
</feature>
<keyword evidence="4" id="KW-1185">Reference proteome</keyword>
<dbReference type="EMBL" id="FQUG01000002">
    <property type="protein sequence ID" value="SHE41622.1"/>
    <property type="molecule type" value="Genomic_DNA"/>
</dbReference>
<dbReference type="Proteomes" id="UP000184404">
    <property type="component" value="Unassembled WGS sequence"/>
</dbReference>
<feature type="compositionally biased region" description="Pro residues" evidence="1">
    <location>
        <begin position="52"/>
        <end position="64"/>
    </location>
</feature>
<keyword evidence="2" id="KW-1133">Transmembrane helix</keyword>
<dbReference type="AlphaFoldDB" id="A0A1M4TAQ0"/>
<name>A0A1M4TAQ0_9FIRM</name>
<organism evidence="3 4">
    <name type="scientific">Schwartzia succinivorans DSM 10502</name>
    <dbReference type="NCBI Taxonomy" id="1123243"/>
    <lineage>
        <taxon>Bacteria</taxon>
        <taxon>Bacillati</taxon>
        <taxon>Bacillota</taxon>
        <taxon>Negativicutes</taxon>
        <taxon>Selenomonadales</taxon>
        <taxon>Selenomonadaceae</taxon>
        <taxon>Schwartzia</taxon>
    </lineage>
</organism>
<gene>
    <name evidence="3" type="ORF">SAMN02745190_00423</name>
</gene>
<dbReference type="OrthoDB" id="1666546at2"/>
<evidence type="ECO:0000256" key="2">
    <source>
        <dbReference type="SAM" id="Phobius"/>
    </source>
</evidence>
<feature type="compositionally biased region" description="Basic and acidic residues" evidence="1">
    <location>
        <begin position="65"/>
        <end position="84"/>
    </location>
</feature>
<keyword evidence="2" id="KW-0812">Transmembrane</keyword>
<accession>A0A1M4TAQ0</accession>
<feature type="region of interest" description="Disordered" evidence="1">
    <location>
        <begin position="46"/>
        <end position="95"/>
    </location>
</feature>